<evidence type="ECO:0000313" key="4">
    <source>
        <dbReference type="Proteomes" id="UP000514411"/>
    </source>
</evidence>
<dbReference type="RefSeq" id="WP_047124375.1">
    <property type="nucleotide sequence ID" value="NZ_CP168206.1"/>
</dbReference>
<evidence type="ECO:0000313" key="2">
    <source>
        <dbReference type="EMBL" id="CAD0329428.1"/>
    </source>
</evidence>
<protein>
    <submittedName>
        <fullName evidence="2">Uncharacterized protein</fullName>
    </submittedName>
</protein>
<dbReference type="Proteomes" id="UP000514411">
    <property type="component" value="Chromosome"/>
</dbReference>
<dbReference type="EMBL" id="LR824643">
    <property type="protein sequence ID" value="CAD0329428.1"/>
    <property type="molecule type" value="Genomic_DNA"/>
</dbReference>
<keyword evidence="1" id="KW-0472">Membrane</keyword>
<evidence type="ECO:0000256" key="1">
    <source>
        <dbReference type="SAM" id="Phobius"/>
    </source>
</evidence>
<name>A0A7U7DDQ8_XANCJ</name>
<sequence>MADPTYCPWIIGAPCLKPEVWAAWVQALLSAAAIYFAARLANRQERRTIARRAEVYFRLMTLASIEAARVKTFFTGAADEVPRASVYPPLAKLFEQYARSLREVPLDSIADARLFVPIYNTAQGCETVAQLLREEKFENGTPELKAWFASLEEAQFQLAQSSRQARAVQGDYHVEQFTTTVKQWVRDWRMSRIRAKH</sequence>
<keyword evidence="1" id="KW-0812">Transmembrane</keyword>
<organism evidence="2">
    <name type="scientific">Xanthomonas campestris pv. juglandis</name>
    <name type="common">Xanthomonas arboricola pv. juglandis</name>
    <dbReference type="NCBI Taxonomy" id="195709"/>
    <lineage>
        <taxon>Bacteria</taxon>
        <taxon>Pseudomonadati</taxon>
        <taxon>Pseudomonadota</taxon>
        <taxon>Gammaproteobacteria</taxon>
        <taxon>Lysobacterales</taxon>
        <taxon>Lysobacteraceae</taxon>
        <taxon>Xanthomonas</taxon>
    </lineage>
</organism>
<dbReference type="AlphaFoldDB" id="A0A7U7DDQ8"/>
<accession>A0A7U7DDQ8</accession>
<dbReference type="EMBL" id="LR861807">
    <property type="protein sequence ID" value="CAD1792671.1"/>
    <property type="molecule type" value="Genomic_DNA"/>
</dbReference>
<evidence type="ECO:0000313" key="3">
    <source>
        <dbReference type="EMBL" id="CAD1792671.1"/>
    </source>
</evidence>
<keyword evidence="1" id="KW-1133">Transmembrane helix</keyword>
<gene>
    <name evidence="3" type="ORF">XSP_002326</name>
    <name evidence="2" type="ORF">XSP_002349</name>
</gene>
<reference evidence="2 4" key="1">
    <citation type="submission" date="2020-07" db="EMBL/GenBank/DDBJ databases">
        <authorList>
            <person name="Teixeira M."/>
        </authorList>
    </citation>
    <scope>NUCLEOTIDE SEQUENCE</scope>
    <source>
        <strain evidence="3">3</strain>
        <strain evidence="2">Xanthomonas arboricola pv. juglandis CPBF 427</strain>
    </source>
</reference>
<proteinExistence type="predicted"/>
<feature type="transmembrane region" description="Helical" evidence="1">
    <location>
        <begin position="20"/>
        <end position="38"/>
    </location>
</feature>